<protein>
    <submittedName>
        <fullName evidence="5">Type III restriction protein res subunit</fullName>
    </submittedName>
</protein>
<dbReference type="eggNOG" id="COG1061">
    <property type="taxonomic scope" value="Bacteria"/>
</dbReference>
<dbReference type="GO" id="GO:0003677">
    <property type="term" value="F:DNA binding"/>
    <property type="evidence" value="ECO:0007669"/>
    <property type="project" value="InterPro"/>
</dbReference>
<proteinExistence type="predicted"/>
<keyword evidence="1" id="KW-0175">Coiled coil</keyword>
<evidence type="ECO:0000256" key="1">
    <source>
        <dbReference type="SAM" id="Coils"/>
    </source>
</evidence>
<dbReference type="SMART" id="SM00490">
    <property type="entry name" value="HELICc"/>
    <property type="match status" value="1"/>
</dbReference>
<name>E3I778_RHOVT</name>
<reference evidence="6" key="1">
    <citation type="journal article" date="2011" name="J. Bacteriol.">
        <title>Genome sequences of eight morphologically diverse alphaproteobacteria.</title>
        <authorList>
            <consortium name="US DOE Joint Genome Institute"/>
            <person name="Brown P.J."/>
            <person name="Kysela D.T."/>
            <person name="Buechlein A."/>
            <person name="Hemmerich C."/>
            <person name="Brun Y.V."/>
        </authorList>
    </citation>
    <scope>NUCLEOTIDE SEQUENCE [LARGE SCALE GENOMIC DNA]</scope>
    <source>
        <strain evidence="6">ATCC 17100 / ATH 3.1.1 / DSM 162 / LMG 4299</strain>
    </source>
</reference>
<evidence type="ECO:0000259" key="4">
    <source>
        <dbReference type="PROSITE" id="PS51194"/>
    </source>
</evidence>
<gene>
    <name evidence="5" type="ordered locus">Rvan_1474</name>
</gene>
<evidence type="ECO:0000313" key="5">
    <source>
        <dbReference type="EMBL" id="ADP70729.1"/>
    </source>
</evidence>
<dbReference type="PROSITE" id="PS51192">
    <property type="entry name" value="HELICASE_ATP_BIND_1"/>
    <property type="match status" value="1"/>
</dbReference>
<organism evidence="5 6">
    <name type="scientific">Rhodomicrobium vannielii (strain ATCC 17100 / DSM 162 / LMG 4299 / NCIMB 10020 / ATH 3.1.1)</name>
    <dbReference type="NCBI Taxonomy" id="648757"/>
    <lineage>
        <taxon>Bacteria</taxon>
        <taxon>Pseudomonadati</taxon>
        <taxon>Pseudomonadota</taxon>
        <taxon>Alphaproteobacteria</taxon>
        <taxon>Hyphomicrobiales</taxon>
        <taxon>Hyphomicrobiaceae</taxon>
        <taxon>Rhodomicrobium</taxon>
    </lineage>
</organism>
<accession>E3I778</accession>
<feature type="coiled-coil region" evidence="1">
    <location>
        <begin position="408"/>
        <end position="438"/>
    </location>
</feature>
<evidence type="ECO:0000259" key="3">
    <source>
        <dbReference type="PROSITE" id="PS51192"/>
    </source>
</evidence>
<dbReference type="PANTHER" id="PTHR47396">
    <property type="entry name" value="TYPE I RESTRICTION ENZYME ECOKI R PROTEIN"/>
    <property type="match status" value="1"/>
</dbReference>
<dbReference type="PANTHER" id="PTHR47396:SF1">
    <property type="entry name" value="ATP-DEPENDENT HELICASE IRC3-RELATED"/>
    <property type="match status" value="1"/>
</dbReference>
<feature type="domain" description="Helicase C-terminal" evidence="4">
    <location>
        <begin position="219"/>
        <end position="357"/>
    </location>
</feature>
<keyword evidence="6" id="KW-1185">Reference proteome</keyword>
<sequence>MAFALRPYQAKLITDTRDALREAKSVLVQLPTGGGKTAIAAYMAGSAAKRKKRVVFGCHRRELIKQTMKTFQKVGIPFGVIAADFTPDPRQPIQIASIPTLAKRLDRYPAPDLYVPDEAHHAGAATWAEVIDSFARRGTKTVGLSATPERLDGTGLGRWFDTMVYGPSTAWLIENGFLSPYRLFAPGTIDVTGIKRTAGDFNKAALEERASTSAITGNAVEHYARFARGRRAMVFCVSIKHSMSVVERFQAAGFRAAHIDGKSENRDELIAAFETGQIQILCSVDLVSEGFDLPALECAILLRPTQSLALYLQQVGRALRTHPGKTEAIILDHAGNSLPREQGGRGHGLPDDDRIWSLDGRATKKRASEDDDEESVPTRQCPICFRVHAPAPVCPNCGHSYPTAGRTIEELAGELQEIDRAAARVERVREQARAKNLDDLIALGKARGMKNPYGWANHVFRARQQKTETRYVR</sequence>
<feature type="region of interest" description="Disordered" evidence="2">
    <location>
        <begin position="334"/>
        <end position="357"/>
    </location>
</feature>
<dbReference type="EMBL" id="CP002292">
    <property type="protein sequence ID" value="ADP70729.1"/>
    <property type="molecule type" value="Genomic_DNA"/>
</dbReference>
<dbReference type="AlphaFoldDB" id="E3I778"/>
<evidence type="ECO:0000256" key="2">
    <source>
        <dbReference type="SAM" id="MobiDB-lite"/>
    </source>
</evidence>
<evidence type="ECO:0000313" key="6">
    <source>
        <dbReference type="Proteomes" id="UP000001399"/>
    </source>
</evidence>
<feature type="domain" description="Helicase ATP-binding" evidence="3">
    <location>
        <begin position="17"/>
        <end position="166"/>
    </location>
</feature>
<dbReference type="Gene3D" id="3.40.50.300">
    <property type="entry name" value="P-loop containing nucleotide triphosphate hydrolases"/>
    <property type="match status" value="2"/>
</dbReference>
<dbReference type="GO" id="GO:0005829">
    <property type="term" value="C:cytosol"/>
    <property type="evidence" value="ECO:0007669"/>
    <property type="project" value="TreeGrafter"/>
</dbReference>
<dbReference type="Proteomes" id="UP000001399">
    <property type="component" value="Chromosome"/>
</dbReference>
<dbReference type="GO" id="GO:0005524">
    <property type="term" value="F:ATP binding"/>
    <property type="evidence" value="ECO:0007669"/>
    <property type="project" value="InterPro"/>
</dbReference>
<dbReference type="InterPro" id="IPR014001">
    <property type="entry name" value="Helicase_ATP-bd"/>
</dbReference>
<dbReference type="HOGENOM" id="CLU_014765_3_2_5"/>
<dbReference type="Pfam" id="PF04851">
    <property type="entry name" value="ResIII"/>
    <property type="match status" value="1"/>
</dbReference>
<dbReference type="GO" id="GO:0016787">
    <property type="term" value="F:hydrolase activity"/>
    <property type="evidence" value="ECO:0007669"/>
    <property type="project" value="InterPro"/>
</dbReference>
<dbReference type="Pfam" id="PF00271">
    <property type="entry name" value="Helicase_C"/>
    <property type="match status" value="1"/>
</dbReference>
<dbReference type="SMART" id="SM00487">
    <property type="entry name" value="DEXDc"/>
    <property type="match status" value="1"/>
</dbReference>
<dbReference type="PROSITE" id="PS51194">
    <property type="entry name" value="HELICASE_CTER"/>
    <property type="match status" value="1"/>
</dbReference>
<dbReference type="KEGG" id="rva:Rvan_1474"/>
<dbReference type="RefSeq" id="WP_013419130.1">
    <property type="nucleotide sequence ID" value="NC_014664.1"/>
</dbReference>
<dbReference type="InterPro" id="IPR001650">
    <property type="entry name" value="Helicase_C-like"/>
</dbReference>
<dbReference type="InterPro" id="IPR050742">
    <property type="entry name" value="Helicase_Restrict-Modif_Enz"/>
</dbReference>
<dbReference type="InterPro" id="IPR006935">
    <property type="entry name" value="Helicase/UvrB_N"/>
</dbReference>
<feature type="compositionally biased region" description="Basic and acidic residues" evidence="2">
    <location>
        <begin position="342"/>
        <end position="356"/>
    </location>
</feature>
<dbReference type="OrthoDB" id="5194627at2"/>
<dbReference type="SUPFAM" id="SSF52540">
    <property type="entry name" value="P-loop containing nucleoside triphosphate hydrolases"/>
    <property type="match status" value="1"/>
</dbReference>
<dbReference type="CDD" id="cd18799">
    <property type="entry name" value="SF2_C_EcoAI-like"/>
    <property type="match status" value="1"/>
</dbReference>
<dbReference type="InterPro" id="IPR027417">
    <property type="entry name" value="P-loop_NTPase"/>
</dbReference>
<dbReference type="STRING" id="648757.Rvan_1474"/>